<keyword evidence="2" id="KW-0812">Transmembrane</keyword>
<dbReference type="GO" id="GO:0005886">
    <property type="term" value="C:plasma membrane"/>
    <property type="evidence" value="ECO:0007669"/>
    <property type="project" value="TreeGrafter"/>
</dbReference>
<feature type="domain" description="CSC1/OSCA1-like 7TM region" evidence="3">
    <location>
        <begin position="2"/>
        <end position="60"/>
    </location>
</feature>
<feature type="transmembrane region" description="Helical" evidence="2">
    <location>
        <begin position="69"/>
        <end position="86"/>
    </location>
</feature>
<keyword evidence="2" id="KW-0472">Membrane</keyword>
<accession>A0A7S0T5P3</accession>
<feature type="transmembrane region" description="Helical" evidence="2">
    <location>
        <begin position="43"/>
        <end position="62"/>
    </location>
</feature>
<evidence type="ECO:0000256" key="1">
    <source>
        <dbReference type="SAM" id="MobiDB-lite"/>
    </source>
</evidence>
<organism evidence="4">
    <name type="scientific">Erythrolobus madagascarensis</name>
    <dbReference type="NCBI Taxonomy" id="708628"/>
    <lineage>
        <taxon>Eukaryota</taxon>
        <taxon>Rhodophyta</taxon>
        <taxon>Bangiophyceae</taxon>
        <taxon>Porphyridiales</taxon>
        <taxon>Porphyridiaceae</taxon>
        <taxon>Erythrolobus</taxon>
    </lineage>
</organism>
<gene>
    <name evidence="4" type="ORF">EMAD1354_LOCUS1791</name>
</gene>
<dbReference type="Pfam" id="PF02714">
    <property type="entry name" value="RSN1_7TM"/>
    <property type="match status" value="1"/>
</dbReference>
<dbReference type="InterPro" id="IPR045122">
    <property type="entry name" value="Csc1-like"/>
</dbReference>
<dbReference type="InterPro" id="IPR003864">
    <property type="entry name" value="CSC1/OSCA1-like_7TM"/>
</dbReference>
<evidence type="ECO:0000313" key="4">
    <source>
        <dbReference type="EMBL" id="CAD8725711.1"/>
    </source>
</evidence>
<sequence length="219" mass="24375">MPFICVITTCYFALQYIYTKYTIGFTKANKWDDGGYMFRGALKQIIMGLYVKILTMIGLLGLNKAAGPAALEAIPLVCVMVFHHYVNKMYPPVIKYGSFKEYGNVLDEDEYNQGMADLRVDDPKKLSFMLTDMVPPAYEAQYIQPALKPLPEFVSQSGVKSPGARGAHDRGEDLEAQHSPAVALAKEASDEKHSQKSYHTADDDPSSKINKTDAQFEDA</sequence>
<reference evidence="4" key="1">
    <citation type="submission" date="2021-01" db="EMBL/GenBank/DDBJ databases">
        <authorList>
            <person name="Corre E."/>
            <person name="Pelletier E."/>
            <person name="Niang G."/>
            <person name="Scheremetjew M."/>
            <person name="Finn R."/>
            <person name="Kale V."/>
            <person name="Holt S."/>
            <person name="Cochrane G."/>
            <person name="Meng A."/>
            <person name="Brown T."/>
            <person name="Cohen L."/>
        </authorList>
    </citation>
    <scope>NUCLEOTIDE SEQUENCE</scope>
    <source>
        <strain evidence="4">CCMP3276</strain>
    </source>
</reference>
<evidence type="ECO:0000256" key="2">
    <source>
        <dbReference type="SAM" id="Phobius"/>
    </source>
</evidence>
<feature type="compositionally biased region" description="Basic and acidic residues" evidence="1">
    <location>
        <begin position="166"/>
        <end position="176"/>
    </location>
</feature>
<dbReference type="AlphaFoldDB" id="A0A7S0T5P3"/>
<evidence type="ECO:0000259" key="3">
    <source>
        <dbReference type="Pfam" id="PF02714"/>
    </source>
</evidence>
<dbReference type="PANTHER" id="PTHR13018">
    <property type="entry name" value="PROBABLE MEMBRANE PROTEIN DUF221-RELATED"/>
    <property type="match status" value="1"/>
</dbReference>
<dbReference type="PANTHER" id="PTHR13018:SF139">
    <property type="entry name" value="PHOSPHATE METABOLISM PROTEIN 7"/>
    <property type="match status" value="1"/>
</dbReference>
<dbReference type="EMBL" id="HBFE01002711">
    <property type="protein sequence ID" value="CAD8725711.1"/>
    <property type="molecule type" value="Transcribed_RNA"/>
</dbReference>
<feature type="compositionally biased region" description="Basic and acidic residues" evidence="1">
    <location>
        <begin position="187"/>
        <end position="206"/>
    </location>
</feature>
<name>A0A7S0T5P3_9RHOD</name>
<dbReference type="GO" id="GO:0005227">
    <property type="term" value="F:calcium-activated cation channel activity"/>
    <property type="evidence" value="ECO:0007669"/>
    <property type="project" value="InterPro"/>
</dbReference>
<proteinExistence type="predicted"/>
<feature type="region of interest" description="Disordered" evidence="1">
    <location>
        <begin position="154"/>
        <end position="219"/>
    </location>
</feature>
<protein>
    <recommendedName>
        <fullName evidence="3">CSC1/OSCA1-like 7TM region domain-containing protein</fullName>
    </recommendedName>
</protein>
<keyword evidence="2" id="KW-1133">Transmembrane helix</keyword>